<dbReference type="EMBL" id="JAPFFF010000001">
    <property type="protein sequence ID" value="KAK8899294.1"/>
    <property type="molecule type" value="Genomic_DNA"/>
</dbReference>
<sequence length="887" mass="100536">MDIIQILQKTITGTPEEIDQISYFLKQQQGNPEYISCLLQIISNAELEEILRLAAAIQLKLQVQNNFELPLDFTAICTLIVNSPIRVQLQLQVILYDFVQKRVDLGQIEQVISACAEFIQTDSNHALVSVLILRYLIKNYHFEPEHITFIEQFFQPISTLILSDLESEDISQFSLFIHTSLLTASKYLNIKKSSPLPAIEKSSPLPEIVKSSPLPAIENWVEIITRIINQPAYQCRPLLDKDAIKLACELFKYLHPQVNASLLLSIATHSINGASFETTAMSFKYLNPALRSNEIWPMIEQHQFDLVGGLYFRTFTLSQEDLNDINDNLLSFITTTQVSAFDERTPRNGAAKSFSDAVYNHPTLAECAVRIVLCELESFRESGDIGRAYGALQFAGFALQKAPEQFAQKTAHIIYDTALSMLQINNFIYTAGFFQFIGLKPGAFNDVSVLFKCFEAILNYPSSAENQNTNLAQQLPNQQNVLDGYIEDPTSDLVQYFASHAAANLFANFEKDTDLCIQIRSEVNNNGSIKPLLSNVLRICKLYPTDQSAVIIRHFTKFFVENIAPVATEYVNELFLIFLQYASEPSHYAPISITSCQCQISDVCRVIREQRTDVPSSYFSEALYRIEEVALQCNPRILEDVLELMACFTECITEISEPFVNVPRVLLSIIQRGDNDCINQSDVDINDNNPNPRNYTNQVIPDKPFIKVIKALIKIDPVEVTSSPQMFLPIIEIAKHFLIQFNNKSNDCVSSIPLFQLIFIKLKPYPAVGQFVQMFLEMIDQISPTFIADVVAALVYFNPVLTLQNGRNFERWMSAQYAAFLLSALSVLQCWESLPTEITQMKDQIVKKISENLAILNDNLQKNKYNEDPDIFNVSEILQAFSEINLQ</sequence>
<comment type="caution">
    <text evidence="2">The sequence shown here is derived from an EMBL/GenBank/DDBJ whole genome shotgun (WGS) entry which is preliminary data.</text>
</comment>
<dbReference type="Gene3D" id="1.25.10.10">
    <property type="entry name" value="Leucine-rich Repeat Variant"/>
    <property type="match status" value="1"/>
</dbReference>
<evidence type="ECO:0000259" key="1">
    <source>
        <dbReference type="PROSITE" id="PS50166"/>
    </source>
</evidence>
<proteinExistence type="predicted"/>
<dbReference type="InterPro" id="IPR016024">
    <property type="entry name" value="ARM-type_fold"/>
</dbReference>
<dbReference type="PROSITE" id="PS50166">
    <property type="entry name" value="IMPORTIN_B_NT"/>
    <property type="match status" value="1"/>
</dbReference>
<dbReference type="InterPro" id="IPR001494">
    <property type="entry name" value="Importin-beta_N"/>
</dbReference>
<accession>A0ABR2L7G2</accession>
<reference evidence="2 3" key="1">
    <citation type="submission" date="2024-04" db="EMBL/GenBank/DDBJ databases">
        <title>Tritrichomonas musculus Genome.</title>
        <authorList>
            <person name="Alves-Ferreira E."/>
            <person name="Grigg M."/>
            <person name="Lorenzi H."/>
            <person name="Galac M."/>
        </authorList>
    </citation>
    <scope>NUCLEOTIDE SEQUENCE [LARGE SCALE GENOMIC DNA]</scope>
    <source>
        <strain evidence="2 3">EAF2021</strain>
    </source>
</reference>
<dbReference type="Pfam" id="PF03810">
    <property type="entry name" value="IBN_N"/>
    <property type="match status" value="1"/>
</dbReference>
<name>A0ABR2L7G2_9EUKA</name>
<organism evidence="2 3">
    <name type="scientific">Tritrichomonas musculus</name>
    <dbReference type="NCBI Taxonomy" id="1915356"/>
    <lineage>
        <taxon>Eukaryota</taxon>
        <taxon>Metamonada</taxon>
        <taxon>Parabasalia</taxon>
        <taxon>Tritrichomonadida</taxon>
        <taxon>Tritrichomonadidae</taxon>
        <taxon>Tritrichomonas</taxon>
    </lineage>
</organism>
<evidence type="ECO:0000313" key="3">
    <source>
        <dbReference type="Proteomes" id="UP001470230"/>
    </source>
</evidence>
<evidence type="ECO:0000313" key="2">
    <source>
        <dbReference type="EMBL" id="KAK8899294.1"/>
    </source>
</evidence>
<feature type="domain" description="Importin N-terminal" evidence="1">
    <location>
        <begin position="21"/>
        <end position="60"/>
    </location>
</feature>
<keyword evidence="3" id="KW-1185">Reference proteome</keyword>
<gene>
    <name evidence="2" type="ORF">M9Y10_001607</name>
</gene>
<dbReference type="SUPFAM" id="SSF48371">
    <property type="entry name" value="ARM repeat"/>
    <property type="match status" value="1"/>
</dbReference>
<dbReference type="InterPro" id="IPR011989">
    <property type="entry name" value="ARM-like"/>
</dbReference>
<dbReference type="Proteomes" id="UP001470230">
    <property type="component" value="Unassembled WGS sequence"/>
</dbReference>
<protein>
    <recommendedName>
        <fullName evidence="1">Importin N-terminal domain-containing protein</fullName>
    </recommendedName>
</protein>